<dbReference type="Pfam" id="PF02536">
    <property type="entry name" value="mTERF"/>
    <property type="match status" value="1"/>
</dbReference>
<comment type="similarity">
    <text evidence="1">Belongs to the mTERF family.</text>
</comment>
<gene>
    <name evidence="4" type="ORF">HID58_009838</name>
</gene>
<keyword evidence="3" id="KW-0809">Transit peptide</keyword>
<evidence type="ECO:0000256" key="1">
    <source>
        <dbReference type="ARBA" id="ARBA00007692"/>
    </source>
</evidence>
<dbReference type="EMBL" id="JAGKQM010000003">
    <property type="protein sequence ID" value="KAH0932721.1"/>
    <property type="molecule type" value="Genomic_DNA"/>
</dbReference>
<keyword evidence="2" id="KW-0805">Transcription regulation</keyword>
<evidence type="ECO:0000256" key="3">
    <source>
        <dbReference type="ARBA" id="ARBA00022946"/>
    </source>
</evidence>
<reference evidence="4 5" key="1">
    <citation type="submission" date="2021-05" db="EMBL/GenBank/DDBJ databases">
        <title>Genome Assembly of Synthetic Allotetraploid Brassica napus Reveals Homoeologous Exchanges between Subgenomes.</title>
        <authorList>
            <person name="Davis J.T."/>
        </authorList>
    </citation>
    <scope>NUCLEOTIDE SEQUENCE [LARGE SCALE GENOMIC DNA]</scope>
    <source>
        <strain evidence="5">cv. Da-Ae</strain>
        <tissue evidence="4">Seedling</tissue>
    </source>
</reference>
<dbReference type="InterPro" id="IPR038538">
    <property type="entry name" value="MTERF_sf"/>
</dbReference>
<dbReference type="Proteomes" id="UP000824890">
    <property type="component" value="Unassembled WGS sequence"/>
</dbReference>
<proteinExistence type="inferred from homology"/>
<feature type="non-terminal residue" evidence="4">
    <location>
        <position position="1"/>
    </location>
</feature>
<organism evidence="4 5">
    <name type="scientific">Brassica napus</name>
    <name type="common">Rape</name>
    <dbReference type="NCBI Taxonomy" id="3708"/>
    <lineage>
        <taxon>Eukaryota</taxon>
        <taxon>Viridiplantae</taxon>
        <taxon>Streptophyta</taxon>
        <taxon>Embryophyta</taxon>
        <taxon>Tracheophyta</taxon>
        <taxon>Spermatophyta</taxon>
        <taxon>Magnoliopsida</taxon>
        <taxon>eudicotyledons</taxon>
        <taxon>Gunneridae</taxon>
        <taxon>Pentapetalae</taxon>
        <taxon>rosids</taxon>
        <taxon>malvids</taxon>
        <taxon>Brassicales</taxon>
        <taxon>Brassicaceae</taxon>
        <taxon>Brassiceae</taxon>
        <taxon>Brassica</taxon>
    </lineage>
</organism>
<evidence type="ECO:0000313" key="5">
    <source>
        <dbReference type="Proteomes" id="UP000824890"/>
    </source>
</evidence>
<keyword evidence="2" id="KW-0806">Transcription termination</keyword>
<dbReference type="Gene3D" id="1.25.70.10">
    <property type="entry name" value="Transcription termination factor 3, mitochondrial"/>
    <property type="match status" value="1"/>
</dbReference>
<accession>A0ABQ8DWA0</accession>
<keyword evidence="2" id="KW-0804">Transcription</keyword>
<dbReference type="InterPro" id="IPR003690">
    <property type="entry name" value="MTERF"/>
</dbReference>
<protein>
    <submittedName>
        <fullName evidence="4">Uncharacterized protein</fullName>
    </submittedName>
</protein>
<comment type="caution">
    <text evidence="4">The sequence shown here is derived from an EMBL/GenBank/DDBJ whole genome shotgun (WGS) entry which is preliminary data.</text>
</comment>
<sequence>LLYLNSLGISFLTLFNCHPPLHSSTLSSIKPVVDYMTTPPINFSLQDICHLVSMCPNLLTSYLTSHTIPSASTPSSTSVTPSSSSPRVQRQYTAKTCALVPPGNWYPRYVETHLPPLLQHQRQAPPTQSRNLGFLAKGPPRCLQELFNYSVAENYELKVSYLVGEIGRDMREILESTQYFSFSLENWIKPRHEACVAKEVRFPLAVMMKTKRWVCSDSSPPLKTSGLICVQKDSLFLEFWTVNMESKV</sequence>
<evidence type="ECO:0000313" key="4">
    <source>
        <dbReference type="EMBL" id="KAH0932721.1"/>
    </source>
</evidence>
<name>A0ABQ8DWA0_BRANA</name>
<keyword evidence="5" id="KW-1185">Reference proteome</keyword>
<evidence type="ECO:0000256" key="2">
    <source>
        <dbReference type="ARBA" id="ARBA00022472"/>
    </source>
</evidence>
<feature type="non-terminal residue" evidence="4">
    <location>
        <position position="248"/>
    </location>
</feature>